<comment type="catalytic activity">
    <reaction evidence="6">
        <text>a (3R)-hydroxyacyl-[ACP] + NADP(+) = a 3-oxoacyl-[ACP] + NADPH + H(+)</text>
        <dbReference type="Rhea" id="RHEA:17397"/>
        <dbReference type="Rhea" id="RHEA-COMP:9916"/>
        <dbReference type="Rhea" id="RHEA-COMP:9945"/>
        <dbReference type="ChEBI" id="CHEBI:15378"/>
        <dbReference type="ChEBI" id="CHEBI:57783"/>
        <dbReference type="ChEBI" id="CHEBI:58349"/>
        <dbReference type="ChEBI" id="CHEBI:78776"/>
        <dbReference type="ChEBI" id="CHEBI:78827"/>
        <dbReference type="EC" id="1.1.1.100"/>
    </reaction>
    <physiologicalReaction direction="right-to-left" evidence="6">
        <dbReference type="Rhea" id="RHEA:17399"/>
    </physiologicalReaction>
</comment>
<reference evidence="8 9" key="1">
    <citation type="journal article" date="2019" name="ACS Chem. Biol.">
        <title>Identification and Mobilization of a Cryptic Antibiotic Biosynthesis Gene Locus from a Human-Pathogenic Nocardia Isolate.</title>
        <authorList>
            <person name="Herisse M."/>
            <person name="Ishida K."/>
            <person name="Porter J.L."/>
            <person name="Howden B."/>
            <person name="Hertweck C."/>
            <person name="Stinear T.P."/>
            <person name="Pidot S.J."/>
        </authorList>
    </citation>
    <scope>NUCLEOTIDE SEQUENCE [LARGE SCALE GENOMIC DNA]</scope>
    <source>
        <strain evidence="8 9">AUSMDU00012717</strain>
    </source>
</reference>
<organism evidence="8 9">
    <name type="scientific">Nocardia arthritidis</name>
    <dbReference type="NCBI Taxonomy" id="228602"/>
    <lineage>
        <taxon>Bacteria</taxon>
        <taxon>Bacillati</taxon>
        <taxon>Actinomycetota</taxon>
        <taxon>Actinomycetes</taxon>
        <taxon>Mycobacteriales</taxon>
        <taxon>Nocardiaceae</taxon>
        <taxon>Nocardia</taxon>
    </lineage>
</organism>
<dbReference type="KEGG" id="nah:F5544_18605"/>
<dbReference type="PROSITE" id="PS00061">
    <property type="entry name" value="ADH_SHORT"/>
    <property type="match status" value="1"/>
</dbReference>
<dbReference type="PRINTS" id="PR00081">
    <property type="entry name" value="GDHRDH"/>
</dbReference>
<accession>A0A6G9YEG9</accession>
<dbReference type="Gene3D" id="3.40.50.720">
    <property type="entry name" value="NAD(P)-binding Rossmann-like Domain"/>
    <property type="match status" value="1"/>
</dbReference>
<keyword evidence="9" id="KW-1185">Reference proteome</keyword>
<evidence type="ECO:0000313" key="8">
    <source>
        <dbReference type="EMBL" id="QIS11592.1"/>
    </source>
</evidence>
<dbReference type="InterPro" id="IPR036291">
    <property type="entry name" value="NAD(P)-bd_dom_sf"/>
</dbReference>
<evidence type="ECO:0000256" key="4">
    <source>
        <dbReference type="ARBA" id="ARBA00023002"/>
    </source>
</evidence>
<proteinExistence type="inferred from homology"/>
<dbReference type="Proteomes" id="UP000503540">
    <property type="component" value="Chromosome"/>
</dbReference>
<dbReference type="PRINTS" id="PR00080">
    <property type="entry name" value="SDRFAMILY"/>
</dbReference>
<feature type="domain" description="Ketoreductase" evidence="7">
    <location>
        <begin position="6"/>
        <end position="219"/>
    </location>
</feature>
<keyword evidence="4" id="KW-0560">Oxidoreductase</keyword>
<dbReference type="InterPro" id="IPR057326">
    <property type="entry name" value="KR_dom"/>
</dbReference>
<evidence type="ECO:0000259" key="7">
    <source>
        <dbReference type="SMART" id="SM00822"/>
    </source>
</evidence>
<dbReference type="PANTHER" id="PTHR42879">
    <property type="entry name" value="3-OXOACYL-(ACYL-CARRIER-PROTEIN) REDUCTASE"/>
    <property type="match status" value="1"/>
</dbReference>
<evidence type="ECO:0000256" key="5">
    <source>
        <dbReference type="ARBA" id="ARBA00040781"/>
    </source>
</evidence>
<comment type="similarity">
    <text evidence="2">Belongs to the short-chain dehydrogenases/reductases (SDR) family.</text>
</comment>
<dbReference type="NCBIfam" id="NF009466">
    <property type="entry name" value="PRK12826.1-2"/>
    <property type="match status" value="1"/>
</dbReference>
<dbReference type="AlphaFoldDB" id="A0A6G9YEG9"/>
<comment type="subcellular location">
    <subcellularLocation>
        <location evidence="1">Secreted</location>
        <location evidence="1">Cell wall</location>
    </subcellularLocation>
</comment>
<evidence type="ECO:0000313" key="9">
    <source>
        <dbReference type="Proteomes" id="UP000503540"/>
    </source>
</evidence>
<sequence>MSVRDRIALVTGATKGIGLAIARDLAAEGATVLLNYRSDTERAEQALLQVAAVGPKAELIQADVADPDAVAAMFRRIRADHGRLDLFVNNAGITADGYALMLGDAKWQRVIGTDLTGAFLCCRAAGRLMVRQRGGAIVVVSSTSAVNAPAGQANYAAAKAGLQAMVRVLAKEFGEHGVRVNAVLPGFVDTAMTRGMPGDQLANYLAHVPLGRIGRPEDVAAPVRFLLDDEQSAYVTGASLLIDGGLTA</sequence>
<name>A0A6G9YEG9_9NOCA</name>
<keyword evidence="3" id="KW-0964">Secreted</keyword>
<dbReference type="GO" id="GO:0032787">
    <property type="term" value="P:monocarboxylic acid metabolic process"/>
    <property type="evidence" value="ECO:0007669"/>
    <property type="project" value="UniProtKB-ARBA"/>
</dbReference>
<dbReference type="EMBL" id="CP046172">
    <property type="protein sequence ID" value="QIS11592.1"/>
    <property type="molecule type" value="Genomic_DNA"/>
</dbReference>
<keyword evidence="3" id="KW-0134">Cell wall</keyword>
<dbReference type="Pfam" id="PF13561">
    <property type="entry name" value="adh_short_C2"/>
    <property type="match status" value="1"/>
</dbReference>
<dbReference type="RefSeq" id="WP_167474384.1">
    <property type="nucleotide sequence ID" value="NZ_CP046172.1"/>
</dbReference>
<protein>
    <recommendedName>
        <fullName evidence="5">3-oxoacyl-[acyl-carrier-protein] reductase MabA</fullName>
    </recommendedName>
</protein>
<dbReference type="InterPro" id="IPR020904">
    <property type="entry name" value="Sc_DH/Rdtase_CS"/>
</dbReference>
<dbReference type="SMART" id="SM00822">
    <property type="entry name" value="PKS_KR"/>
    <property type="match status" value="1"/>
</dbReference>
<dbReference type="GO" id="GO:0004316">
    <property type="term" value="F:3-oxoacyl-[acyl-carrier-protein] reductase (NADPH) activity"/>
    <property type="evidence" value="ECO:0007669"/>
    <property type="project" value="UniProtKB-EC"/>
</dbReference>
<evidence type="ECO:0000256" key="6">
    <source>
        <dbReference type="ARBA" id="ARBA00047400"/>
    </source>
</evidence>
<dbReference type="FunFam" id="3.40.50.720:FF:000173">
    <property type="entry name" value="3-oxoacyl-[acyl-carrier protein] reductase"/>
    <property type="match status" value="1"/>
</dbReference>
<dbReference type="InterPro" id="IPR002347">
    <property type="entry name" value="SDR_fam"/>
</dbReference>
<dbReference type="InterPro" id="IPR050259">
    <property type="entry name" value="SDR"/>
</dbReference>
<dbReference type="PANTHER" id="PTHR42879:SF2">
    <property type="entry name" value="3-OXOACYL-[ACYL-CARRIER-PROTEIN] REDUCTASE FABG"/>
    <property type="match status" value="1"/>
</dbReference>
<evidence type="ECO:0000256" key="3">
    <source>
        <dbReference type="ARBA" id="ARBA00022512"/>
    </source>
</evidence>
<evidence type="ECO:0000256" key="2">
    <source>
        <dbReference type="ARBA" id="ARBA00006484"/>
    </source>
</evidence>
<evidence type="ECO:0000256" key="1">
    <source>
        <dbReference type="ARBA" id="ARBA00004191"/>
    </source>
</evidence>
<gene>
    <name evidence="8" type="ORF">F5544_18605</name>
</gene>
<dbReference type="SUPFAM" id="SSF51735">
    <property type="entry name" value="NAD(P)-binding Rossmann-fold domains"/>
    <property type="match status" value="1"/>
</dbReference>